<dbReference type="EMBL" id="JH668501">
    <property type="protein sequence ID" value="KAG6455908.1"/>
    <property type="molecule type" value="Genomic_DNA"/>
</dbReference>
<keyword evidence="2" id="KW-1133">Transmembrane helix</keyword>
<sequence>MRVEIPDCNRCFMCIPLRYGIIIIGCSNLVLDLWVLSLQSSWLMHRGNQTFALMSSTLITYKGVTFNAQIWLPMLLYVLEVIFNVVVVIGAFMKCMKLLRIYYYYGITTLLATFVTFLVVELRILFRYYNILEICITFMGLASHAYLLLLVRSEMLKTRYKEESRSHEYENHLTQHYPPNWREPNAIQVIGAQVHLKLFDLLVPTVEAAWTAEADSISDLTARTMVTYKGVTFSSQLWVLLLLYLTDIIFNVVLLIGAHTKRVKLMQIYYYYGIATFFGSIITFLVLELKLFFFYMSVLALSLTFIGLLTHAYLLLLVRSEISKPRYKEDTNQEYENHLDEHHPPNWREPDIV</sequence>
<evidence type="ECO:0000256" key="2">
    <source>
        <dbReference type="SAM" id="Phobius"/>
    </source>
</evidence>
<feature type="transmembrane region" description="Helical" evidence="2">
    <location>
        <begin position="12"/>
        <end position="36"/>
    </location>
</feature>
<keyword evidence="4" id="KW-1185">Reference proteome</keyword>
<feature type="transmembrane region" description="Helical" evidence="2">
    <location>
        <begin position="131"/>
        <end position="151"/>
    </location>
</feature>
<keyword evidence="2" id="KW-0812">Transmembrane</keyword>
<reference evidence="3" key="2">
    <citation type="submission" date="2020-12" db="EMBL/GenBank/DDBJ databases">
        <authorList>
            <person name="Kanost M."/>
        </authorList>
    </citation>
    <scope>NUCLEOTIDE SEQUENCE</scope>
</reference>
<proteinExistence type="predicted"/>
<feature type="region of interest" description="Disordered" evidence="1">
    <location>
        <begin position="334"/>
        <end position="353"/>
    </location>
</feature>
<feature type="transmembrane region" description="Helical" evidence="2">
    <location>
        <begin position="104"/>
        <end position="125"/>
    </location>
</feature>
<protein>
    <submittedName>
        <fullName evidence="3">Uncharacterized protein</fullName>
    </submittedName>
</protein>
<keyword evidence="2" id="KW-0472">Membrane</keyword>
<reference evidence="3" key="1">
    <citation type="journal article" date="2016" name="Insect Biochem. Mol. Biol.">
        <title>Multifaceted biological insights from a draft genome sequence of the tobacco hornworm moth, Manduca sexta.</title>
        <authorList>
            <person name="Kanost M.R."/>
            <person name="Arrese E.L."/>
            <person name="Cao X."/>
            <person name="Chen Y.R."/>
            <person name="Chellapilla S."/>
            <person name="Goldsmith M.R."/>
            <person name="Grosse-Wilde E."/>
            <person name="Heckel D.G."/>
            <person name="Herndon N."/>
            <person name="Jiang H."/>
            <person name="Papanicolaou A."/>
            <person name="Qu J."/>
            <person name="Soulages J.L."/>
            <person name="Vogel H."/>
            <person name="Walters J."/>
            <person name="Waterhouse R.M."/>
            <person name="Ahn S.J."/>
            <person name="Almeida F.C."/>
            <person name="An C."/>
            <person name="Aqrawi P."/>
            <person name="Bretschneider A."/>
            <person name="Bryant W.B."/>
            <person name="Bucks S."/>
            <person name="Chao H."/>
            <person name="Chevignon G."/>
            <person name="Christen J.M."/>
            <person name="Clarke D.F."/>
            <person name="Dittmer N.T."/>
            <person name="Ferguson L.C.F."/>
            <person name="Garavelou S."/>
            <person name="Gordon K.H.J."/>
            <person name="Gunaratna R.T."/>
            <person name="Han Y."/>
            <person name="Hauser F."/>
            <person name="He Y."/>
            <person name="Heidel-Fischer H."/>
            <person name="Hirsh A."/>
            <person name="Hu Y."/>
            <person name="Jiang H."/>
            <person name="Kalra D."/>
            <person name="Klinner C."/>
            <person name="Konig C."/>
            <person name="Kovar C."/>
            <person name="Kroll A.R."/>
            <person name="Kuwar S.S."/>
            <person name="Lee S.L."/>
            <person name="Lehman R."/>
            <person name="Li K."/>
            <person name="Li Z."/>
            <person name="Liang H."/>
            <person name="Lovelace S."/>
            <person name="Lu Z."/>
            <person name="Mansfield J.H."/>
            <person name="McCulloch K.J."/>
            <person name="Mathew T."/>
            <person name="Morton B."/>
            <person name="Muzny D.M."/>
            <person name="Neunemann D."/>
            <person name="Ongeri F."/>
            <person name="Pauchet Y."/>
            <person name="Pu L.L."/>
            <person name="Pyrousis I."/>
            <person name="Rao X.J."/>
            <person name="Redding A."/>
            <person name="Roesel C."/>
            <person name="Sanchez-Gracia A."/>
            <person name="Schaack S."/>
            <person name="Shukla A."/>
            <person name="Tetreau G."/>
            <person name="Wang Y."/>
            <person name="Xiong G.H."/>
            <person name="Traut W."/>
            <person name="Walsh T.K."/>
            <person name="Worley K.C."/>
            <person name="Wu D."/>
            <person name="Wu W."/>
            <person name="Wu Y.Q."/>
            <person name="Zhang X."/>
            <person name="Zou Z."/>
            <person name="Zucker H."/>
            <person name="Briscoe A.D."/>
            <person name="Burmester T."/>
            <person name="Clem R.J."/>
            <person name="Feyereisen R."/>
            <person name="Grimmelikhuijzen C.J.P."/>
            <person name="Hamodrakas S.J."/>
            <person name="Hansson B.S."/>
            <person name="Huguet E."/>
            <person name="Jermiin L.S."/>
            <person name="Lan Q."/>
            <person name="Lehman H.K."/>
            <person name="Lorenzen M."/>
            <person name="Merzendorfer H."/>
            <person name="Michalopoulos I."/>
            <person name="Morton D.B."/>
            <person name="Muthukrishnan S."/>
            <person name="Oakeshott J.G."/>
            <person name="Palmer W."/>
            <person name="Park Y."/>
            <person name="Passarelli A.L."/>
            <person name="Rozas J."/>
            <person name="Schwartz L.M."/>
            <person name="Smith W."/>
            <person name="Southgate A."/>
            <person name="Vilcinskas A."/>
            <person name="Vogt R."/>
            <person name="Wang P."/>
            <person name="Werren J."/>
            <person name="Yu X.Q."/>
            <person name="Zhou J.J."/>
            <person name="Brown S.J."/>
            <person name="Scherer S.E."/>
            <person name="Richards S."/>
            <person name="Blissard G.W."/>
        </authorList>
    </citation>
    <scope>NUCLEOTIDE SEQUENCE</scope>
</reference>
<evidence type="ECO:0000313" key="4">
    <source>
        <dbReference type="Proteomes" id="UP000791440"/>
    </source>
</evidence>
<organism evidence="3 4">
    <name type="scientific">Manduca sexta</name>
    <name type="common">Tobacco hawkmoth</name>
    <name type="synonym">Tobacco hornworm</name>
    <dbReference type="NCBI Taxonomy" id="7130"/>
    <lineage>
        <taxon>Eukaryota</taxon>
        <taxon>Metazoa</taxon>
        <taxon>Ecdysozoa</taxon>
        <taxon>Arthropoda</taxon>
        <taxon>Hexapoda</taxon>
        <taxon>Insecta</taxon>
        <taxon>Pterygota</taxon>
        <taxon>Neoptera</taxon>
        <taxon>Endopterygota</taxon>
        <taxon>Lepidoptera</taxon>
        <taxon>Glossata</taxon>
        <taxon>Ditrysia</taxon>
        <taxon>Bombycoidea</taxon>
        <taxon>Sphingidae</taxon>
        <taxon>Sphinginae</taxon>
        <taxon>Sphingini</taxon>
        <taxon>Manduca</taxon>
    </lineage>
</organism>
<feature type="transmembrane region" description="Helical" evidence="2">
    <location>
        <begin position="237"/>
        <end position="257"/>
    </location>
</feature>
<feature type="transmembrane region" description="Helical" evidence="2">
    <location>
        <begin position="293"/>
        <end position="318"/>
    </location>
</feature>
<name>A0A921ZDD1_MANSE</name>
<dbReference type="AlphaFoldDB" id="A0A921ZDD1"/>
<feature type="transmembrane region" description="Helical" evidence="2">
    <location>
        <begin position="70"/>
        <end position="92"/>
    </location>
</feature>
<feature type="transmembrane region" description="Helical" evidence="2">
    <location>
        <begin position="269"/>
        <end position="287"/>
    </location>
</feature>
<comment type="caution">
    <text evidence="3">The sequence shown here is derived from an EMBL/GenBank/DDBJ whole genome shotgun (WGS) entry which is preliminary data.</text>
</comment>
<accession>A0A921ZDD1</accession>
<gene>
    <name evidence="3" type="ORF">O3G_MSEX009448</name>
</gene>
<evidence type="ECO:0000313" key="3">
    <source>
        <dbReference type="EMBL" id="KAG6455908.1"/>
    </source>
</evidence>
<evidence type="ECO:0000256" key="1">
    <source>
        <dbReference type="SAM" id="MobiDB-lite"/>
    </source>
</evidence>
<dbReference type="Proteomes" id="UP000791440">
    <property type="component" value="Unassembled WGS sequence"/>
</dbReference>